<name>A0ABT1RKC7_9FIRM</name>
<gene>
    <name evidence="1" type="ORF">NE619_02750</name>
</gene>
<comment type="caution">
    <text evidence="1">The sequence shown here is derived from an EMBL/GenBank/DDBJ whole genome shotgun (WGS) entry which is preliminary data.</text>
</comment>
<organism evidence="1 2">
    <name type="scientific">Anaerovorax odorimutans</name>
    <dbReference type="NCBI Taxonomy" id="109327"/>
    <lineage>
        <taxon>Bacteria</taxon>
        <taxon>Bacillati</taxon>
        <taxon>Bacillota</taxon>
        <taxon>Clostridia</taxon>
        <taxon>Peptostreptococcales</taxon>
        <taxon>Anaerovoracaceae</taxon>
        <taxon>Anaerovorax</taxon>
    </lineage>
</organism>
<dbReference type="EMBL" id="JANFXK010000002">
    <property type="protein sequence ID" value="MCQ4635635.1"/>
    <property type="molecule type" value="Genomic_DNA"/>
</dbReference>
<dbReference type="RefSeq" id="WP_256130827.1">
    <property type="nucleotide sequence ID" value="NZ_JANFXK010000002.1"/>
</dbReference>
<evidence type="ECO:0000313" key="1">
    <source>
        <dbReference type="EMBL" id="MCQ4635635.1"/>
    </source>
</evidence>
<evidence type="ECO:0000313" key="2">
    <source>
        <dbReference type="Proteomes" id="UP001524502"/>
    </source>
</evidence>
<sequence length="53" mass="5700">MDTFATVSTADFSKIGLLEGKNLKTDPSSPQLLSIKAAFLPNLDKKIFSPSTN</sequence>
<keyword evidence="2" id="KW-1185">Reference proteome</keyword>
<proteinExistence type="predicted"/>
<dbReference type="Proteomes" id="UP001524502">
    <property type="component" value="Unassembled WGS sequence"/>
</dbReference>
<reference evidence="1 2" key="1">
    <citation type="submission" date="2022-06" db="EMBL/GenBank/DDBJ databases">
        <title>Isolation of gut microbiota from human fecal samples.</title>
        <authorList>
            <person name="Pamer E.G."/>
            <person name="Barat B."/>
            <person name="Waligurski E."/>
            <person name="Medina S."/>
            <person name="Paddock L."/>
            <person name="Mostad J."/>
        </authorList>
    </citation>
    <scope>NUCLEOTIDE SEQUENCE [LARGE SCALE GENOMIC DNA]</scope>
    <source>
        <strain evidence="1 2">SL.3.17</strain>
    </source>
</reference>
<accession>A0ABT1RKC7</accession>
<protein>
    <submittedName>
        <fullName evidence="1">Uncharacterized protein</fullName>
    </submittedName>
</protein>